<keyword evidence="1 3" id="KW-0547">Nucleotide-binding</keyword>
<dbReference type="GO" id="GO:0005524">
    <property type="term" value="F:ATP binding"/>
    <property type="evidence" value="ECO:0007669"/>
    <property type="project" value="UniProtKB-UniRule"/>
</dbReference>
<keyword evidence="2 3" id="KW-0067">ATP-binding</keyword>
<evidence type="ECO:0000256" key="1">
    <source>
        <dbReference type="ARBA" id="ARBA00022741"/>
    </source>
</evidence>
<reference evidence="5 6" key="1">
    <citation type="submission" date="2024-01" db="EMBL/GenBank/DDBJ databases">
        <title>Complete genome sequence of Citroniella saccharovorans strain M6.X9, isolated from human fecal sample.</title>
        <authorList>
            <person name="Cheng G."/>
            <person name="Westerholm M."/>
            <person name="Schnurer A."/>
        </authorList>
    </citation>
    <scope>NUCLEOTIDE SEQUENCE [LARGE SCALE GENOMIC DNA]</scope>
    <source>
        <strain evidence="5 6">DSM 29873</strain>
    </source>
</reference>
<name>A0AAW9MN43_9FIRM</name>
<dbReference type="Pfam" id="PF03477">
    <property type="entry name" value="ATP-cone"/>
    <property type="match status" value="1"/>
</dbReference>
<dbReference type="EMBL" id="JAYKOT010000003">
    <property type="protein sequence ID" value="MEB3428963.1"/>
    <property type="molecule type" value="Genomic_DNA"/>
</dbReference>
<dbReference type="RefSeq" id="WP_324619044.1">
    <property type="nucleotide sequence ID" value="NZ_JAYKOT010000003.1"/>
</dbReference>
<evidence type="ECO:0000313" key="5">
    <source>
        <dbReference type="EMBL" id="MEB3428963.1"/>
    </source>
</evidence>
<sequence>MNKDKMNTLADQIIECVKNDKDDFDAYKIIAVLDDLKRLVLAKLYEGKEGLFVIKRRGGVEAFDEVKLANNLAKASDDAKTPLNESDLSILVKDVKKKAIEDHGDNLIESKDIIIFVLETLKNAGLKDMYEVYKRFNG</sequence>
<keyword evidence="6" id="KW-1185">Reference proteome</keyword>
<feature type="domain" description="ATP-cone" evidence="4">
    <location>
        <begin position="51"/>
        <end position="138"/>
    </location>
</feature>
<dbReference type="PROSITE" id="PS51161">
    <property type="entry name" value="ATP_CONE"/>
    <property type="match status" value="1"/>
</dbReference>
<gene>
    <name evidence="5" type="ORF">VLK81_02800</name>
</gene>
<accession>A0AAW9MN43</accession>
<proteinExistence type="predicted"/>
<evidence type="ECO:0000259" key="4">
    <source>
        <dbReference type="PROSITE" id="PS51161"/>
    </source>
</evidence>
<evidence type="ECO:0000256" key="2">
    <source>
        <dbReference type="ARBA" id="ARBA00022840"/>
    </source>
</evidence>
<dbReference type="AlphaFoldDB" id="A0AAW9MN43"/>
<comment type="caution">
    <text evidence="5">The sequence shown here is derived from an EMBL/GenBank/DDBJ whole genome shotgun (WGS) entry which is preliminary data.</text>
</comment>
<protein>
    <submittedName>
        <fullName evidence="5">ATP cone domain-containing protein</fullName>
    </submittedName>
</protein>
<evidence type="ECO:0000313" key="6">
    <source>
        <dbReference type="Proteomes" id="UP001357733"/>
    </source>
</evidence>
<organism evidence="5 6">
    <name type="scientific">Citroniella saccharovorans</name>
    <dbReference type="NCBI Taxonomy" id="2053367"/>
    <lineage>
        <taxon>Bacteria</taxon>
        <taxon>Bacillati</taxon>
        <taxon>Bacillota</taxon>
        <taxon>Tissierellia</taxon>
        <taxon>Tissierellales</taxon>
        <taxon>Peptoniphilaceae</taxon>
        <taxon>Citroniella</taxon>
    </lineage>
</organism>
<evidence type="ECO:0000256" key="3">
    <source>
        <dbReference type="PROSITE-ProRule" id="PRU00492"/>
    </source>
</evidence>
<dbReference type="Proteomes" id="UP001357733">
    <property type="component" value="Unassembled WGS sequence"/>
</dbReference>
<dbReference type="InterPro" id="IPR005144">
    <property type="entry name" value="ATP-cone_dom"/>
</dbReference>